<name>A0ABS2QTF1_9BACI</name>
<dbReference type="InterPro" id="IPR050072">
    <property type="entry name" value="Peptidase_M20A"/>
</dbReference>
<evidence type="ECO:0000256" key="3">
    <source>
        <dbReference type="ARBA" id="ARBA00005130"/>
    </source>
</evidence>
<evidence type="ECO:0000256" key="10">
    <source>
        <dbReference type="ARBA" id="ARBA00023285"/>
    </source>
</evidence>
<evidence type="ECO:0000256" key="6">
    <source>
        <dbReference type="ARBA" id="ARBA00016853"/>
    </source>
</evidence>
<dbReference type="InterPro" id="IPR001261">
    <property type="entry name" value="ArgE/DapE_CS"/>
</dbReference>
<dbReference type="InterPro" id="IPR002933">
    <property type="entry name" value="Peptidase_M20"/>
</dbReference>
<comment type="cofactor">
    <cofactor evidence="2">
        <name>Zn(2+)</name>
        <dbReference type="ChEBI" id="CHEBI:29105"/>
    </cofactor>
</comment>
<dbReference type="EMBL" id="JAFBFC010000002">
    <property type="protein sequence ID" value="MBM7702741.1"/>
    <property type="molecule type" value="Genomic_DNA"/>
</dbReference>
<evidence type="ECO:0000256" key="7">
    <source>
        <dbReference type="ARBA" id="ARBA00022723"/>
    </source>
</evidence>
<keyword evidence="8 13" id="KW-0378">Hydrolase</keyword>
<evidence type="ECO:0000256" key="11">
    <source>
        <dbReference type="ARBA" id="ARBA00051301"/>
    </source>
</evidence>
<dbReference type="CDD" id="cd08659">
    <property type="entry name" value="M20_ArgE_DapE-like"/>
    <property type="match status" value="1"/>
</dbReference>
<dbReference type="InterPro" id="IPR036264">
    <property type="entry name" value="Bact_exopeptidase_dim_dom"/>
</dbReference>
<keyword evidence="10" id="KW-0170">Cobalt</keyword>
<keyword evidence="7" id="KW-0479">Metal-binding</keyword>
<dbReference type="Gene3D" id="3.30.70.360">
    <property type="match status" value="1"/>
</dbReference>
<evidence type="ECO:0000256" key="2">
    <source>
        <dbReference type="ARBA" id="ARBA00001947"/>
    </source>
</evidence>
<evidence type="ECO:0000256" key="5">
    <source>
        <dbReference type="ARBA" id="ARBA00011921"/>
    </source>
</evidence>
<gene>
    <name evidence="13" type="ORF">JOC83_001575</name>
</gene>
<evidence type="ECO:0000313" key="13">
    <source>
        <dbReference type="EMBL" id="MBM7702741.1"/>
    </source>
</evidence>
<evidence type="ECO:0000259" key="12">
    <source>
        <dbReference type="Pfam" id="PF07687"/>
    </source>
</evidence>
<dbReference type="RefSeq" id="WP_205185957.1">
    <property type="nucleotide sequence ID" value="NZ_JAFBFC010000002.1"/>
</dbReference>
<comment type="catalytic activity">
    <reaction evidence="11">
        <text>N-succinyl-(2S,6S)-2,6-diaminopimelate + H2O = (2S,6S)-2,6-diaminopimelate + succinate</text>
        <dbReference type="Rhea" id="RHEA:22608"/>
        <dbReference type="ChEBI" id="CHEBI:15377"/>
        <dbReference type="ChEBI" id="CHEBI:30031"/>
        <dbReference type="ChEBI" id="CHEBI:57609"/>
        <dbReference type="ChEBI" id="CHEBI:58087"/>
        <dbReference type="EC" id="3.5.1.18"/>
    </reaction>
</comment>
<dbReference type="EC" id="3.5.1.18" evidence="5"/>
<dbReference type="PROSITE" id="PS00759">
    <property type="entry name" value="ARGE_DAPE_CPG2_2"/>
    <property type="match status" value="1"/>
</dbReference>
<evidence type="ECO:0000256" key="8">
    <source>
        <dbReference type="ARBA" id="ARBA00022801"/>
    </source>
</evidence>
<reference evidence="13 14" key="1">
    <citation type="submission" date="2021-01" db="EMBL/GenBank/DDBJ databases">
        <title>Genomic Encyclopedia of Type Strains, Phase IV (KMG-IV): sequencing the most valuable type-strain genomes for metagenomic binning, comparative biology and taxonomic classification.</title>
        <authorList>
            <person name="Goeker M."/>
        </authorList>
    </citation>
    <scope>NUCLEOTIDE SEQUENCE [LARGE SCALE GENOMIC DNA]</scope>
    <source>
        <strain evidence="13 14">DSM 104297</strain>
    </source>
</reference>
<evidence type="ECO:0000256" key="4">
    <source>
        <dbReference type="ARBA" id="ARBA00006247"/>
    </source>
</evidence>
<sequence length="384" mass="42337">MSNYSEAVLLTQKLIQIPTENPNGSEEKCSSFVESWLRALPNVSVRTQTVEQGRKNVIAKYKGRGLDKPPLVIMAHMDTVPVEGEWSVPPFESIIQDGKLYGRGACDMKSGLACALMTLKVVATKQWQLQRDLYVIATIDEEGPYMKGAMALIAENIIPSNALLIATEPTNLTLATEHKGTIWYEMCVEGKSSHGGNAHLGADAVHAAAEIIVRLKEKVNQLSYNHEIFGKPTISVGTIEGGSKTNMVAGSCRAELDFRLVPPMTKEEANQLVEQAIQEGCECVKGTSGSVRHLGWQRPPLRTSSDSMLRNMFRTAYERVVKEPLEESGFPAYTDVTMIGLETTNHHFVVFGPGHLDQAHATDEFVEIEQIEKCVDILLEVVQK</sequence>
<evidence type="ECO:0000256" key="9">
    <source>
        <dbReference type="ARBA" id="ARBA00022833"/>
    </source>
</evidence>
<dbReference type="SUPFAM" id="SSF53187">
    <property type="entry name" value="Zn-dependent exopeptidases"/>
    <property type="match status" value="1"/>
</dbReference>
<dbReference type="Proteomes" id="UP000809829">
    <property type="component" value="Unassembled WGS sequence"/>
</dbReference>
<dbReference type="InterPro" id="IPR010182">
    <property type="entry name" value="ArgE/DapE"/>
</dbReference>
<dbReference type="Pfam" id="PF01546">
    <property type="entry name" value="Peptidase_M20"/>
    <property type="match status" value="1"/>
</dbReference>
<proteinExistence type="inferred from homology"/>
<dbReference type="GO" id="GO:0009014">
    <property type="term" value="F:succinyl-diaminopimelate desuccinylase activity"/>
    <property type="evidence" value="ECO:0007669"/>
    <property type="project" value="UniProtKB-EC"/>
</dbReference>
<comment type="cofactor">
    <cofactor evidence="1">
        <name>Co(2+)</name>
        <dbReference type="ChEBI" id="CHEBI:48828"/>
    </cofactor>
</comment>
<dbReference type="PANTHER" id="PTHR43808:SF32">
    <property type="entry name" value="ARGE_DAPE-RELATED DEACYLASE"/>
    <property type="match status" value="1"/>
</dbReference>
<dbReference type="InterPro" id="IPR011650">
    <property type="entry name" value="Peptidase_M20_dimer"/>
</dbReference>
<protein>
    <recommendedName>
        <fullName evidence="6">Probable succinyl-diaminopimelate desuccinylase</fullName>
        <ecNumber evidence="5">3.5.1.18</ecNumber>
    </recommendedName>
</protein>
<keyword evidence="9" id="KW-0862">Zinc</keyword>
<keyword evidence="14" id="KW-1185">Reference proteome</keyword>
<dbReference type="Pfam" id="PF07687">
    <property type="entry name" value="M20_dimer"/>
    <property type="match status" value="1"/>
</dbReference>
<feature type="domain" description="Peptidase M20 dimerisation" evidence="12">
    <location>
        <begin position="176"/>
        <end position="279"/>
    </location>
</feature>
<accession>A0ABS2QTF1</accession>
<dbReference type="NCBIfam" id="TIGR01910">
    <property type="entry name" value="DapE-ArgE"/>
    <property type="match status" value="1"/>
</dbReference>
<evidence type="ECO:0000256" key="1">
    <source>
        <dbReference type="ARBA" id="ARBA00001941"/>
    </source>
</evidence>
<comment type="similarity">
    <text evidence="4">Belongs to the peptidase M20A family.</text>
</comment>
<comment type="caution">
    <text evidence="13">The sequence shown here is derived from an EMBL/GenBank/DDBJ whole genome shotgun (WGS) entry which is preliminary data.</text>
</comment>
<dbReference type="Gene3D" id="3.40.630.10">
    <property type="entry name" value="Zn peptidases"/>
    <property type="match status" value="2"/>
</dbReference>
<organism evidence="13 14">
    <name type="scientific">Priestia iocasae</name>
    <dbReference type="NCBI Taxonomy" id="2291674"/>
    <lineage>
        <taxon>Bacteria</taxon>
        <taxon>Bacillati</taxon>
        <taxon>Bacillota</taxon>
        <taxon>Bacilli</taxon>
        <taxon>Bacillales</taxon>
        <taxon>Bacillaceae</taxon>
        <taxon>Priestia</taxon>
    </lineage>
</organism>
<dbReference type="PANTHER" id="PTHR43808">
    <property type="entry name" value="ACETYLORNITHINE DEACETYLASE"/>
    <property type="match status" value="1"/>
</dbReference>
<dbReference type="SUPFAM" id="SSF55031">
    <property type="entry name" value="Bacterial exopeptidase dimerisation domain"/>
    <property type="match status" value="1"/>
</dbReference>
<evidence type="ECO:0000313" key="14">
    <source>
        <dbReference type="Proteomes" id="UP000809829"/>
    </source>
</evidence>
<comment type="pathway">
    <text evidence="3">Amino-acid biosynthesis; L-lysine biosynthesis via DAP pathway; LL-2,6-diaminopimelate from (S)-tetrahydrodipicolinate (succinylase route): step 3/3.</text>
</comment>